<keyword evidence="4" id="KW-1134">Transmembrane beta strand</keyword>
<evidence type="ECO:0000256" key="8">
    <source>
        <dbReference type="ARBA" id="ARBA00023114"/>
    </source>
</evidence>
<proteinExistence type="predicted"/>
<accession>A0A1M5VXX5</accession>
<feature type="chain" id="PRO_5012500110" evidence="11">
    <location>
        <begin position="24"/>
        <end position="480"/>
    </location>
</feature>
<dbReference type="InterPro" id="IPR033900">
    <property type="entry name" value="Gram_neg_porin_domain"/>
</dbReference>
<evidence type="ECO:0000256" key="6">
    <source>
        <dbReference type="ARBA" id="ARBA00022729"/>
    </source>
</evidence>
<keyword evidence="10" id="KW-0998">Cell outer membrane</keyword>
<dbReference type="InterPro" id="IPR023614">
    <property type="entry name" value="Porin_dom_sf"/>
</dbReference>
<dbReference type="Proteomes" id="UP000189796">
    <property type="component" value="Chromosome I"/>
</dbReference>
<evidence type="ECO:0000256" key="10">
    <source>
        <dbReference type="ARBA" id="ARBA00023237"/>
    </source>
</evidence>
<name>A0A1M5VXX5_9BRAD</name>
<organism evidence="12 13">
    <name type="scientific">Bradyrhizobium erythrophlei</name>
    <dbReference type="NCBI Taxonomy" id="1437360"/>
    <lineage>
        <taxon>Bacteria</taxon>
        <taxon>Pseudomonadati</taxon>
        <taxon>Pseudomonadota</taxon>
        <taxon>Alphaproteobacteria</taxon>
        <taxon>Hyphomicrobiales</taxon>
        <taxon>Nitrobacteraceae</taxon>
        <taxon>Bradyrhizobium</taxon>
    </lineage>
</organism>
<dbReference type="PANTHER" id="PTHR34501">
    <property type="entry name" value="PROTEIN YDDL-RELATED"/>
    <property type="match status" value="1"/>
</dbReference>
<keyword evidence="6 11" id="KW-0732">Signal</keyword>
<evidence type="ECO:0000256" key="7">
    <source>
        <dbReference type="ARBA" id="ARBA00023065"/>
    </source>
</evidence>
<feature type="signal peptide" evidence="11">
    <location>
        <begin position="1"/>
        <end position="23"/>
    </location>
</feature>
<dbReference type="SUPFAM" id="SSF56935">
    <property type="entry name" value="Porins"/>
    <property type="match status" value="1"/>
</dbReference>
<sequence length="480" mass="50855">MKNFGTILLSSTAVIALCGAAHAADLPVYTKAPAAPLAPASCTNAEQFITTDCLLSYYGITVYGTVDIGGGYESHGTPFNSSIITGVEELVQKNSNKPLWLLTPGGMSQSNIGIKGNESITPGLNFVFDLNFGFDPYSMTAANGPNSLLENNGVPLASQSSNADSSRAGQFYNTVGYAGLSSLTWGTLTVGRQNSLELDGVNAYDPMGGSYAFSVIGWQGTAVGGGDTEDARISTSVKYRADVGDNLFRVGAMAQIGGYDQNNATQGEYGVQIGKDFDLGASGRFSLDGIWTYDKGAVKSTALAAGSPAFAANPDTLGATISDDESVMLLAKYTYQKLKLYGGYEFISFANPSSPLTSGFTDIAGIPVLFSNISQASFVNDEHLQVMWTGARYAFTSTLDAGVAYYHYDQNSYGKTFCTNTLASTCAGTLDAVSINVDWQFAKKFDAYAGFMYSQVHNGLANGYLYTNNFAPTAGLRFRF</sequence>
<dbReference type="GO" id="GO:0046930">
    <property type="term" value="C:pore complex"/>
    <property type="evidence" value="ECO:0007669"/>
    <property type="project" value="UniProtKB-KW"/>
</dbReference>
<keyword evidence="8" id="KW-0626">Porin</keyword>
<keyword evidence="7" id="KW-0406">Ion transport</keyword>
<keyword evidence="3" id="KW-0813">Transport</keyword>
<evidence type="ECO:0000256" key="4">
    <source>
        <dbReference type="ARBA" id="ARBA00022452"/>
    </source>
</evidence>
<comment type="subcellular location">
    <subcellularLocation>
        <location evidence="1">Cell outer membrane</location>
        <topology evidence="1">Multi-pass membrane protein</topology>
    </subcellularLocation>
</comment>
<keyword evidence="9" id="KW-0472">Membrane</keyword>
<dbReference type="GO" id="GO:0006811">
    <property type="term" value="P:monoatomic ion transport"/>
    <property type="evidence" value="ECO:0007669"/>
    <property type="project" value="UniProtKB-KW"/>
</dbReference>
<dbReference type="PANTHER" id="PTHR34501:SF9">
    <property type="entry name" value="MAJOR OUTER MEMBRANE PROTEIN P.IA"/>
    <property type="match status" value="1"/>
</dbReference>
<evidence type="ECO:0000256" key="3">
    <source>
        <dbReference type="ARBA" id="ARBA00022448"/>
    </source>
</evidence>
<dbReference type="GO" id="GO:0015288">
    <property type="term" value="F:porin activity"/>
    <property type="evidence" value="ECO:0007669"/>
    <property type="project" value="UniProtKB-KW"/>
</dbReference>
<keyword evidence="5" id="KW-0812">Transmembrane</keyword>
<dbReference type="AlphaFoldDB" id="A0A1M5VXX5"/>
<evidence type="ECO:0000313" key="13">
    <source>
        <dbReference type="Proteomes" id="UP000189796"/>
    </source>
</evidence>
<evidence type="ECO:0000256" key="5">
    <source>
        <dbReference type="ARBA" id="ARBA00022692"/>
    </source>
</evidence>
<dbReference type="EMBL" id="LT670817">
    <property type="protein sequence ID" value="SHH79854.1"/>
    <property type="molecule type" value="Genomic_DNA"/>
</dbReference>
<evidence type="ECO:0000256" key="11">
    <source>
        <dbReference type="SAM" id="SignalP"/>
    </source>
</evidence>
<dbReference type="Gene3D" id="2.40.160.10">
    <property type="entry name" value="Porin"/>
    <property type="match status" value="1"/>
</dbReference>
<protein>
    <submittedName>
        <fullName evidence="12">Outer membrane protein (Porin)</fullName>
    </submittedName>
</protein>
<reference evidence="12 13" key="1">
    <citation type="submission" date="2016-11" db="EMBL/GenBank/DDBJ databases">
        <authorList>
            <person name="Jaros S."/>
            <person name="Januszkiewicz K."/>
            <person name="Wedrychowicz H."/>
        </authorList>
    </citation>
    <scope>NUCLEOTIDE SEQUENCE [LARGE SCALE GENOMIC DNA]</scope>
    <source>
        <strain evidence="12 13">GAS138</strain>
    </source>
</reference>
<dbReference type="GO" id="GO:0009279">
    <property type="term" value="C:cell outer membrane"/>
    <property type="evidence" value="ECO:0007669"/>
    <property type="project" value="UniProtKB-SubCell"/>
</dbReference>
<dbReference type="InterPro" id="IPR050298">
    <property type="entry name" value="Gram-neg_bact_OMP"/>
</dbReference>
<evidence type="ECO:0000313" key="12">
    <source>
        <dbReference type="EMBL" id="SHH79854.1"/>
    </source>
</evidence>
<evidence type="ECO:0000256" key="1">
    <source>
        <dbReference type="ARBA" id="ARBA00004571"/>
    </source>
</evidence>
<evidence type="ECO:0000256" key="9">
    <source>
        <dbReference type="ARBA" id="ARBA00023136"/>
    </source>
</evidence>
<gene>
    <name evidence="12" type="ORF">SAMN05443248_6230</name>
</gene>
<evidence type="ECO:0000256" key="2">
    <source>
        <dbReference type="ARBA" id="ARBA00011233"/>
    </source>
</evidence>
<comment type="subunit">
    <text evidence="2">Homotrimer.</text>
</comment>
<dbReference type="CDD" id="cd00342">
    <property type="entry name" value="gram_neg_porins"/>
    <property type="match status" value="1"/>
</dbReference>